<dbReference type="GO" id="GO:0061542">
    <property type="term" value="F:3-demethylubiquinol 3-O-methyltransferase activity"/>
    <property type="evidence" value="ECO:0007669"/>
    <property type="project" value="UniProtKB-UniRule"/>
</dbReference>
<keyword evidence="7" id="KW-1185">Reference proteome</keyword>
<dbReference type="PANTHER" id="PTHR43464">
    <property type="entry name" value="METHYLTRANSFERASE"/>
    <property type="match status" value="1"/>
</dbReference>
<comment type="pathway">
    <text evidence="5">Cofactor biosynthesis; ubiquinone biosynthesis.</text>
</comment>
<dbReference type="InterPro" id="IPR010233">
    <property type="entry name" value="UbiG_MeTrfase"/>
</dbReference>
<accession>A0A4Q2IQC7</accession>
<evidence type="ECO:0000313" key="7">
    <source>
        <dbReference type="Proteomes" id="UP000292347"/>
    </source>
</evidence>
<evidence type="ECO:0000313" key="6">
    <source>
        <dbReference type="EMBL" id="RXZ30382.1"/>
    </source>
</evidence>
<keyword evidence="2 5" id="KW-0808">Transferase</keyword>
<protein>
    <recommendedName>
        <fullName evidence="5">Ubiquinone biosynthesis O-methyltransferase</fullName>
    </recommendedName>
    <alternativeName>
        <fullName evidence="5">2-polyprenyl-6-hydroxyphenol methylase</fullName>
        <ecNumber evidence="5">2.1.1.222</ecNumber>
    </alternativeName>
    <alternativeName>
        <fullName evidence="5">3-demethylubiquinone 3-O-methyltransferase</fullName>
        <ecNumber evidence="5">2.1.1.64</ecNumber>
    </alternativeName>
</protein>
<evidence type="ECO:0000256" key="3">
    <source>
        <dbReference type="ARBA" id="ARBA00022688"/>
    </source>
</evidence>
<dbReference type="UniPathway" id="UPA00232"/>
<sequence length="252" mass="25990">MVMASDAAPGARAPNGSVVAAEATHFGKLAADWWNPHGSSAMLHRLNPARLGFLRQAIDAHWNGESQGFTPLAGKTALDVGCGAGLLAEPLARLGAAVTGVDAAPENIGAARTHAEAQGLAIEYIAGGVEAVAGRQFDLVTSLEVIEHVADPAGFVAGLAAALAPGGLMVVSTPNRTPLSRLAMITLAEGVGAIPRGTHDWDKFLTPDELTALLKAQGLTVGEVRGLSFSPTRGFTISDDTRLDYLVTAWRA</sequence>
<keyword evidence="3 5" id="KW-0831">Ubiquinone biosynthesis</keyword>
<comment type="catalytic activity">
    <reaction evidence="5">
        <text>a 3-demethylubiquinol + S-adenosyl-L-methionine = a ubiquinol + S-adenosyl-L-homocysteine + H(+)</text>
        <dbReference type="Rhea" id="RHEA:44380"/>
        <dbReference type="Rhea" id="RHEA-COMP:9566"/>
        <dbReference type="Rhea" id="RHEA-COMP:10914"/>
        <dbReference type="ChEBI" id="CHEBI:15378"/>
        <dbReference type="ChEBI" id="CHEBI:17976"/>
        <dbReference type="ChEBI" id="CHEBI:57856"/>
        <dbReference type="ChEBI" id="CHEBI:59789"/>
        <dbReference type="ChEBI" id="CHEBI:84422"/>
        <dbReference type="EC" id="2.1.1.64"/>
    </reaction>
</comment>
<dbReference type="EC" id="2.1.1.222" evidence="5"/>
<comment type="caution">
    <text evidence="6">The sequence shown here is derived from an EMBL/GenBank/DDBJ whole genome shotgun (WGS) entry which is preliminary data.</text>
</comment>
<proteinExistence type="inferred from homology"/>
<feature type="binding site" evidence="5">
    <location>
        <position position="81"/>
    </location>
    <ligand>
        <name>S-adenosyl-L-methionine</name>
        <dbReference type="ChEBI" id="CHEBI:59789"/>
    </ligand>
</feature>
<dbReference type="Pfam" id="PF13489">
    <property type="entry name" value="Methyltransf_23"/>
    <property type="match status" value="1"/>
</dbReference>
<feature type="binding site" evidence="5">
    <location>
        <position position="102"/>
    </location>
    <ligand>
        <name>S-adenosyl-L-methionine</name>
        <dbReference type="ChEBI" id="CHEBI:59789"/>
    </ligand>
</feature>
<evidence type="ECO:0000256" key="5">
    <source>
        <dbReference type="HAMAP-Rule" id="MF_00472"/>
    </source>
</evidence>
<dbReference type="SUPFAM" id="SSF53335">
    <property type="entry name" value="S-adenosyl-L-methionine-dependent methyltransferases"/>
    <property type="match status" value="1"/>
</dbReference>
<comment type="similarity">
    <text evidence="5">Belongs to the methyltransferase superfamily. UbiG/COQ3 family.</text>
</comment>
<evidence type="ECO:0000256" key="1">
    <source>
        <dbReference type="ARBA" id="ARBA00022603"/>
    </source>
</evidence>
<dbReference type="Gene3D" id="3.40.50.150">
    <property type="entry name" value="Vaccinia Virus protein VP39"/>
    <property type="match status" value="1"/>
</dbReference>
<evidence type="ECO:0000256" key="2">
    <source>
        <dbReference type="ARBA" id="ARBA00022679"/>
    </source>
</evidence>
<dbReference type="AlphaFoldDB" id="A0A4Q2IQC7"/>
<organism evidence="6 7">
    <name type="scientific">Sphingomonas desiccabilis</name>
    <dbReference type="NCBI Taxonomy" id="429134"/>
    <lineage>
        <taxon>Bacteria</taxon>
        <taxon>Pseudomonadati</taxon>
        <taxon>Pseudomonadota</taxon>
        <taxon>Alphaproteobacteria</taxon>
        <taxon>Sphingomonadales</taxon>
        <taxon>Sphingomonadaceae</taxon>
        <taxon>Sphingomonas</taxon>
    </lineage>
</organism>
<dbReference type="HAMAP" id="MF_00472">
    <property type="entry name" value="UbiG"/>
    <property type="match status" value="1"/>
</dbReference>
<dbReference type="GO" id="GO:0102208">
    <property type="term" value="F:2-polyprenyl-6-hydroxyphenol methylase activity"/>
    <property type="evidence" value="ECO:0007669"/>
    <property type="project" value="UniProtKB-EC"/>
</dbReference>
<feature type="binding site" evidence="5">
    <location>
        <position position="143"/>
    </location>
    <ligand>
        <name>S-adenosyl-L-methionine</name>
        <dbReference type="ChEBI" id="CHEBI:59789"/>
    </ligand>
</feature>
<dbReference type="PANTHER" id="PTHR43464:SF19">
    <property type="entry name" value="UBIQUINONE BIOSYNTHESIS O-METHYLTRANSFERASE, MITOCHONDRIAL"/>
    <property type="match status" value="1"/>
</dbReference>
<dbReference type="EC" id="2.1.1.64" evidence="5"/>
<dbReference type="Proteomes" id="UP000292347">
    <property type="component" value="Unassembled WGS sequence"/>
</dbReference>
<dbReference type="NCBIfam" id="TIGR01983">
    <property type="entry name" value="UbiG"/>
    <property type="match status" value="1"/>
</dbReference>
<dbReference type="CDD" id="cd02440">
    <property type="entry name" value="AdoMet_MTases"/>
    <property type="match status" value="1"/>
</dbReference>
<comment type="catalytic activity">
    <reaction evidence="5">
        <text>a 3-(all-trans-polyprenyl)benzene-1,2-diol + S-adenosyl-L-methionine = a 2-methoxy-6-(all-trans-polyprenyl)phenol + S-adenosyl-L-homocysteine + H(+)</text>
        <dbReference type="Rhea" id="RHEA:31411"/>
        <dbReference type="Rhea" id="RHEA-COMP:9550"/>
        <dbReference type="Rhea" id="RHEA-COMP:9551"/>
        <dbReference type="ChEBI" id="CHEBI:15378"/>
        <dbReference type="ChEBI" id="CHEBI:57856"/>
        <dbReference type="ChEBI" id="CHEBI:59789"/>
        <dbReference type="ChEBI" id="CHEBI:62729"/>
        <dbReference type="ChEBI" id="CHEBI:62731"/>
        <dbReference type="EC" id="2.1.1.222"/>
    </reaction>
</comment>
<gene>
    <name evidence="5 6" type="primary">ubiG</name>
    <name evidence="6" type="ORF">EO081_14385</name>
</gene>
<comment type="function">
    <text evidence="5">O-methyltransferase that catalyzes the 2 O-methylation steps in the ubiquinone biosynthetic pathway.</text>
</comment>
<dbReference type="EMBL" id="SDPT01000003">
    <property type="protein sequence ID" value="RXZ30382.1"/>
    <property type="molecule type" value="Genomic_DNA"/>
</dbReference>
<keyword evidence="4 5" id="KW-0949">S-adenosyl-L-methionine</keyword>
<dbReference type="OrthoDB" id="9801538at2"/>
<name>A0A4Q2IQC7_9SPHN</name>
<evidence type="ECO:0000256" key="4">
    <source>
        <dbReference type="ARBA" id="ARBA00022691"/>
    </source>
</evidence>
<dbReference type="GO" id="GO:0032259">
    <property type="term" value="P:methylation"/>
    <property type="evidence" value="ECO:0007669"/>
    <property type="project" value="UniProtKB-KW"/>
</dbReference>
<reference evidence="6 7" key="1">
    <citation type="submission" date="2019-01" db="EMBL/GenBank/DDBJ databases">
        <title>Sphingomonas mucosissima sp. nov. and Sphingomonas desiccabilis sp. nov., from biological soil crusts in the Colorado Plateau, USA.</title>
        <authorList>
            <person name="Zhu D."/>
        </authorList>
    </citation>
    <scope>NUCLEOTIDE SEQUENCE [LARGE SCALE GENOMIC DNA]</scope>
    <source>
        <strain evidence="6 7">CP1D</strain>
    </source>
</reference>
<dbReference type="GO" id="GO:0010420">
    <property type="term" value="F:polyprenyldihydroxybenzoate methyltransferase activity"/>
    <property type="evidence" value="ECO:0007669"/>
    <property type="project" value="InterPro"/>
</dbReference>
<feature type="binding site" evidence="5">
    <location>
        <position position="50"/>
    </location>
    <ligand>
        <name>S-adenosyl-L-methionine</name>
        <dbReference type="ChEBI" id="CHEBI:59789"/>
    </ligand>
</feature>
<dbReference type="InterPro" id="IPR029063">
    <property type="entry name" value="SAM-dependent_MTases_sf"/>
</dbReference>
<keyword evidence="1 5" id="KW-0489">Methyltransferase</keyword>